<feature type="region of interest" description="Disordered" evidence="1">
    <location>
        <begin position="1"/>
        <end position="27"/>
    </location>
</feature>
<comment type="caution">
    <text evidence="2">The sequence shown here is derived from an EMBL/GenBank/DDBJ whole genome shotgun (WGS) entry which is preliminary data.</text>
</comment>
<protein>
    <submittedName>
        <fullName evidence="2">Uncharacterized protein</fullName>
    </submittedName>
</protein>
<gene>
    <name evidence="2" type="ORF">VNI00_012507</name>
</gene>
<proteinExistence type="predicted"/>
<evidence type="ECO:0000256" key="1">
    <source>
        <dbReference type="SAM" id="MobiDB-lite"/>
    </source>
</evidence>
<name>A0AAW0C496_9AGAR</name>
<organism evidence="2 3">
    <name type="scientific">Paramarasmius palmivorus</name>
    <dbReference type="NCBI Taxonomy" id="297713"/>
    <lineage>
        <taxon>Eukaryota</taxon>
        <taxon>Fungi</taxon>
        <taxon>Dikarya</taxon>
        <taxon>Basidiomycota</taxon>
        <taxon>Agaricomycotina</taxon>
        <taxon>Agaricomycetes</taxon>
        <taxon>Agaricomycetidae</taxon>
        <taxon>Agaricales</taxon>
        <taxon>Marasmiineae</taxon>
        <taxon>Marasmiaceae</taxon>
        <taxon>Paramarasmius</taxon>
    </lineage>
</organism>
<keyword evidence="3" id="KW-1185">Reference proteome</keyword>
<dbReference type="EMBL" id="JAYKXP010000058">
    <property type="protein sequence ID" value="KAK7034076.1"/>
    <property type="molecule type" value="Genomic_DNA"/>
</dbReference>
<reference evidence="2 3" key="1">
    <citation type="submission" date="2024-01" db="EMBL/GenBank/DDBJ databases">
        <title>A draft genome for a cacao thread blight-causing isolate of Paramarasmius palmivorus.</title>
        <authorList>
            <person name="Baruah I.K."/>
            <person name="Bukari Y."/>
            <person name="Amoako-Attah I."/>
            <person name="Meinhardt L.W."/>
            <person name="Bailey B.A."/>
            <person name="Cohen S.P."/>
        </authorList>
    </citation>
    <scope>NUCLEOTIDE SEQUENCE [LARGE SCALE GENOMIC DNA]</scope>
    <source>
        <strain evidence="2 3">GH-12</strain>
    </source>
</reference>
<accession>A0AAW0C496</accession>
<dbReference type="AlphaFoldDB" id="A0AAW0C496"/>
<sequence>MGREPKHSVTATSGQAKKSARTTRPSAAVSFVDDNEDNFMEEAGLEDDKARYDDEDIASDMSKFLQDLRKRQAKKNSASNTAFENQKKAIYAAGRARAQEISRDGIAYLENLKASLLDMRKNEKSYDRYTNDVIPMWNEQDEAVKSLIDSYETAMDNLFPKRAEAIALAAEQLESNPARREHQLKSFLAKAHDEVVRSRQNERIATDASKLIKNVKALLLSV</sequence>
<evidence type="ECO:0000313" key="3">
    <source>
        <dbReference type="Proteomes" id="UP001383192"/>
    </source>
</evidence>
<dbReference type="Proteomes" id="UP001383192">
    <property type="component" value="Unassembled WGS sequence"/>
</dbReference>
<evidence type="ECO:0000313" key="2">
    <source>
        <dbReference type="EMBL" id="KAK7034076.1"/>
    </source>
</evidence>